<organism evidence="1 2">
    <name type="scientific">Tenggerimyces flavus</name>
    <dbReference type="NCBI Taxonomy" id="1708749"/>
    <lineage>
        <taxon>Bacteria</taxon>
        <taxon>Bacillati</taxon>
        <taxon>Actinomycetota</taxon>
        <taxon>Actinomycetes</taxon>
        <taxon>Propionibacteriales</taxon>
        <taxon>Nocardioidaceae</taxon>
        <taxon>Tenggerimyces</taxon>
    </lineage>
</organism>
<keyword evidence="2" id="KW-1185">Reference proteome</keyword>
<comment type="caution">
    <text evidence="1">The sequence shown here is derived from an EMBL/GenBank/DDBJ whole genome shotgun (WGS) entry which is preliminary data.</text>
</comment>
<name>A0ABV7YMX4_9ACTN</name>
<dbReference type="RefSeq" id="WP_205118358.1">
    <property type="nucleotide sequence ID" value="NZ_JAFBCM010000001.1"/>
</dbReference>
<dbReference type="Proteomes" id="UP001595699">
    <property type="component" value="Unassembled WGS sequence"/>
</dbReference>
<reference evidence="2" key="1">
    <citation type="journal article" date="2019" name="Int. J. Syst. Evol. Microbiol.">
        <title>The Global Catalogue of Microorganisms (GCM) 10K type strain sequencing project: providing services to taxonomists for standard genome sequencing and annotation.</title>
        <authorList>
            <consortium name="The Broad Institute Genomics Platform"/>
            <consortium name="The Broad Institute Genome Sequencing Center for Infectious Disease"/>
            <person name="Wu L."/>
            <person name="Ma J."/>
        </authorList>
    </citation>
    <scope>NUCLEOTIDE SEQUENCE [LARGE SCALE GENOMIC DNA]</scope>
    <source>
        <strain evidence="2">CGMCC 4.7241</strain>
    </source>
</reference>
<evidence type="ECO:0000313" key="2">
    <source>
        <dbReference type="Proteomes" id="UP001595699"/>
    </source>
</evidence>
<dbReference type="EMBL" id="JBHRZH010000056">
    <property type="protein sequence ID" value="MFC3766730.1"/>
    <property type="molecule type" value="Genomic_DNA"/>
</dbReference>
<sequence>MDTTRELSSDYTSTDVAVRALALSEVSVYSADGKDVTDTYGPFRDVVLPNGTIAGARAYTHTDYDTGTELGHPAGDLLHLVTFTYTAASLSPNPVATNEQDKRTTRNDYALSTSDVTGLTFRTPMRVVQDPDGIAATNITRYDPESGLAIETRRPSEPRWGWSRHHRNHLLLQRCQPP</sequence>
<proteinExistence type="predicted"/>
<accession>A0ABV7YMX4</accession>
<protein>
    <submittedName>
        <fullName evidence="1">Uncharacterized protein</fullName>
    </submittedName>
</protein>
<gene>
    <name evidence="1" type="ORF">ACFOUW_38290</name>
</gene>
<evidence type="ECO:0000313" key="1">
    <source>
        <dbReference type="EMBL" id="MFC3766730.1"/>
    </source>
</evidence>